<dbReference type="EMBL" id="FP929137">
    <property type="protein sequence ID" value="CBX99738.1"/>
    <property type="molecule type" value="Genomic_DNA"/>
</dbReference>
<name>E5A7Z3_LEPMJ</name>
<feature type="compositionally biased region" description="Polar residues" evidence="1">
    <location>
        <begin position="396"/>
        <end position="406"/>
    </location>
</feature>
<dbReference type="STRING" id="985895.E5A7Z3"/>
<protein>
    <submittedName>
        <fullName evidence="2">Predicted protein</fullName>
    </submittedName>
</protein>
<feature type="compositionally biased region" description="Low complexity" evidence="1">
    <location>
        <begin position="423"/>
        <end position="435"/>
    </location>
</feature>
<feature type="compositionally biased region" description="Polar residues" evidence="1">
    <location>
        <begin position="356"/>
        <end position="378"/>
    </location>
</feature>
<feature type="region of interest" description="Disordered" evidence="1">
    <location>
        <begin position="472"/>
        <end position="523"/>
    </location>
</feature>
<organism evidence="3">
    <name type="scientific">Leptosphaeria maculans (strain JN3 / isolate v23.1.3 / race Av1-4-5-6-7-8)</name>
    <name type="common">Blackleg fungus</name>
    <name type="synonym">Phoma lingam</name>
    <dbReference type="NCBI Taxonomy" id="985895"/>
    <lineage>
        <taxon>Eukaryota</taxon>
        <taxon>Fungi</taxon>
        <taxon>Dikarya</taxon>
        <taxon>Ascomycota</taxon>
        <taxon>Pezizomycotina</taxon>
        <taxon>Dothideomycetes</taxon>
        <taxon>Pleosporomycetidae</taxon>
        <taxon>Pleosporales</taxon>
        <taxon>Pleosporineae</taxon>
        <taxon>Leptosphaeriaceae</taxon>
        <taxon>Plenodomus</taxon>
        <taxon>Plenodomus lingam/Leptosphaeria maculans species complex</taxon>
    </lineage>
</organism>
<dbReference type="HOGENOM" id="CLU_386336_0_0_1"/>
<keyword evidence="3" id="KW-1185">Reference proteome</keyword>
<dbReference type="Proteomes" id="UP000002668">
    <property type="component" value="Genome"/>
</dbReference>
<dbReference type="VEuPathDB" id="FungiDB:LEMA_P073270.1"/>
<gene>
    <name evidence="2" type="ORF">LEMA_P073270.1</name>
</gene>
<evidence type="ECO:0000313" key="2">
    <source>
        <dbReference type="EMBL" id="CBX99738.1"/>
    </source>
</evidence>
<dbReference type="OMA" id="CKGAWAV"/>
<feature type="region of interest" description="Disordered" evidence="1">
    <location>
        <begin position="356"/>
        <end position="457"/>
    </location>
</feature>
<feature type="compositionally biased region" description="Low complexity" evidence="1">
    <location>
        <begin position="480"/>
        <end position="493"/>
    </location>
</feature>
<dbReference type="OrthoDB" id="25896at2759"/>
<evidence type="ECO:0000256" key="1">
    <source>
        <dbReference type="SAM" id="MobiDB-lite"/>
    </source>
</evidence>
<sequence length="822" mass="90220">MSGVEVVAAVAAVISAFHGGAELLSLVKKKRRARKVRDQERQEFEESQLENSLVTAEQKIGLRYAQDQRELGDHMRIGDGKSCNVLNTPLLTTNMLGTQSSHEIACLQLAATHDNAILNLRILHQTSIANRKETFVTLDELKQRILITRPLARQIGGSYDGITNCNLSLQTIQPNNLIPTTAIPDEYIPRAITMPSRSDSRQQKHGLSEYLHGNRNRDTHTLAPAQPQSSAHAANINFSAALEELVRSRGSEDRTDIMRDIDHIIGSYKGLDMNSDPSASWSRNQYNNEYLERRDTLMILHDSDLCRPDLNQGNVSGTKALQSFGDYQIGNRQAFPYAQNIFDARYGQQIFDQHYNNPQHAGRVPTTSQQSHLQQSRGSASSAASSANSDPVLRHNSGSSQGSSMHPVSITFKASPPADQVCFPPSSLSPSEPFEQTTEGLHDPYSSSPLYAPSEDLTPPIVPVLPWHASDQPTAVFQTPPSNDSPSDPVSISQGDAMLPVHKPWPGSQRDVSPFSHDGPSPQYRNIIHEQGSNEQTVRSQYEIPQATHEGSDVHSGRRGQSITLSGFEAVEAATSALSGRAVIDDIRHLSTALSIASTNSSRSGSIGILPGARIRSSIRTDTIQSPPTGKEHMMNGRPCKDNNYWGFCKGAWAIRENVSKGLSIRTLPSGYYNSKQMWQCTACNFQGDIFSVPHPVKKNKSIEIVDPRIHLSMAGIRYRWIFLAKSHVKKKPPAAVDTISNSKTGTSDCNYGCVICSAEGNVTGVYGGAETLMNHIALTHVADMTEKTRRKVNCVLGRVAGVGEEWDINVPIFEDVEELVI</sequence>
<proteinExistence type="predicted"/>
<evidence type="ECO:0000313" key="3">
    <source>
        <dbReference type="Proteomes" id="UP000002668"/>
    </source>
</evidence>
<dbReference type="InParanoid" id="E5A7Z3"/>
<dbReference type="eggNOG" id="ENOG502SPD8">
    <property type="taxonomic scope" value="Eukaryota"/>
</dbReference>
<dbReference type="AlphaFoldDB" id="E5A7Z3"/>
<reference evidence="3" key="1">
    <citation type="journal article" date="2011" name="Nat. Commun.">
        <title>Effector diversification within compartments of the Leptosphaeria maculans genome affected by Repeat-Induced Point mutations.</title>
        <authorList>
            <person name="Rouxel T."/>
            <person name="Grandaubert J."/>
            <person name="Hane J.K."/>
            <person name="Hoede C."/>
            <person name="van de Wouw A.P."/>
            <person name="Couloux A."/>
            <person name="Dominguez V."/>
            <person name="Anthouard V."/>
            <person name="Bally P."/>
            <person name="Bourras S."/>
            <person name="Cozijnsen A.J."/>
            <person name="Ciuffetti L.M."/>
            <person name="Degrave A."/>
            <person name="Dilmaghani A."/>
            <person name="Duret L."/>
            <person name="Fudal I."/>
            <person name="Goodwin S.B."/>
            <person name="Gout L."/>
            <person name="Glaser N."/>
            <person name="Linglin J."/>
            <person name="Kema G.H.J."/>
            <person name="Lapalu N."/>
            <person name="Lawrence C.B."/>
            <person name="May K."/>
            <person name="Meyer M."/>
            <person name="Ollivier B."/>
            <person name="Poulain J."/>
            <person name="Schoch C.L."/>
            <person name="Simon A."/>
            <person name="Spatafora J.W."/>
            <person name="Stachowiak A."/>
            <person name="Turgeon B.G."/>
            <person name="Tyler B.M."/>
            <person name="Vincent D."/>
            <person name="Weissenbach J."/>
            <person name="Amselem J."/>
            <person name="Quesneville H."/>
            <person name="Oliver R.P."/>
            <person name="Wincker P."/>
            <person name="Balesdent M.-H."/>
            <person name="Howlett B.J."/>
        </authorList>
    </citation>
    <scope>NUCLEOTIDE SEQUENCE [LARGE SCALE GENOMIC DNA]</scope>
    <source>
        <strain evidence="3">JN3 / isolate v23.1.3 / race Av1-4-5-6-7-8</strain>
    </source>
</reference>
<feature type="compositionally biased region" description="Low complexity" evidence="1">
    <location>
        <begin position="379"/>
        <end position="389"/>
    </location>
</feature>
<accession>E5A7Z3</accession>